<gene>
    <name evidence="2" type="ORF">PVAG01_05663</name>
</gene>
<protein>
    <submittedName>
        <fullName evidence="2">Uncharacterized protein</fullName>
    </submittedName>
</protein>
<evidence type="ECO:0000313" key="3">
    <source>
        <dbReference type="Proteomes" id="UP001629113"/>
    </source>
</evidence>
<evidence type="ECO:0000256" key="1">
    <source>
        <dbReference type="SAM" id="MobiDB-lite"/>
    </source>
</evidence>
<evidence type="ECO:0000313" key="2">
    <source>
        <dbReference type="EMBL" id="KAL3423916.1"/>
    </source>
</evidence>
<name>A0ABR4PKP7_9HELO</name>
<dbReference type="EMBL" id="JBFCZG010000004">
    <property type="protein sequence ID" value="KAL3423916.1"/>
    <property type="molecule type" value="Genomic_DNA"/>
</dbReference>
<accession>A0ABR4PKP7</accession>
<feature type="region of interest" description="Disordered" evidence="1">
    <location>
        <begin position="1"/>
        <end position="24"/>
    </location>
</feature>
<comment type="caution">
    <text evidence="2">The sequence shown here is derived from an EMBL/GenBank/DDBJ whole genome shotgun (WGS) entry which is preliminary data.</text>
</comment>
<organism evidence="2 3">
    <name type="scientific">Phlyctema vagabunda</name>
    <dbReference type="NCBI Taxonomy" id="108571"/>
    <lineage>
        <taxon>Eukaryota</taxon>
        <taxon>Fungi</taxon>
        <taxon>Dikarya</taxon>
        <taxon>Ascomycota</taxon>
        <taxon>Pezizomycotina</taxon>
        <taxon>Leotiomycetes</taxon>
        <taxon>Helotiales</taxon>
        <taxon>Dermateaceae</taxon>
        <taxon>Phlyctema</taxon>
    </lineage>
</organism>
<feature type="compositionally biased region" description="Basic residues" evidence="1">
    <location>
        <begin position="1"/>
        <end position="18"/>
    </location>
</feature>
<proteinExistence type="predicted"/>
<dbReference type="Proteomes" id="UP001629113">
    <property type="component" value="Unassembled WGS sequence"/>
</dbReference>
<reference evidence="2 3" key="1">
    <citation type="submission" date="2024-06" db="EMBL/GenBank/DDBJ databases">
        <title>Complete genome of Phlyctema vagabunda strain 19-DSS-EL-015.</title>
        <authorList>
            <person name="Fiorenzani C."/>
        </authorList>
    </citation>
    <scope>NUCLEOTIDE SEQUENCE [LARGE SCALE GENOMIC DNA]</scope>
    <source>
        <strain evidence="2 3">19-DSS-EL-015</strain>
    </source>
</reference>
<keyword evidence="3" id="KW-1185">Reference proteome</keyword>
<sequence>MIRTRQREKKKKKKKRPKSSTTGITYLAINKDTDLQTSTVLELGYEHCPEFRDDS</sequence>